<name>A0A6J1SGY3_FRAOC</name>
<dbReference type="PANTHER" id="PTHR21330">
    <property type="entry name" value="E3 SUMO-PROTEIN LIGASE NSE2"/>
    <property type="match status" value="1"/>
</dbReference>
<keyword evidence="10" id="KW-0539">Nucleus</keyword>
<keyword evidence="14" id="KW-1185">Reference proteome</keyword>
<dbReference type="GO" id="GO:0000724">
    <property type="term" value="P:double-strand break repair via homologous recombination"/>
    <property type="evidence" value="ECO:0007669"/>
    <property type="project" value="InterPro"/>
</dbReference>
<dbReference type="AlphaFoldDB" id="A0A6J1SGY3"/>
<proteinExistence type="inferred from homology"/>
<evidence type="ECO:0000256" key="5">
    <source>
        <dbReference type="ARBA" id="ARBA00022679"/>
    </source>
</evidence>
<feature type="domain" description="SP-RING-type" evidence="13">
    <location>
        <begin position="161"/>
        <end position="218"/>
    </location>
</feature>
<dbReference type="KEGG" id="foc:113207568"/>
<evidence type="ECO:0000256" key="12">
    <source>
        <dbReference type="ARBA" id="ARBA00032533"/>
    </source>
</evidence>
<keyword evidence="6" id="KW-0479">Metal-binding</keyword>
<dbReference type="GO" id="GO:0008270">
    <property type="term" value="F:zinc ion binding"/>
    <property type="evidence" value="ECO:0007669"/>
    <property type="project" value="UniProtKB-KW"/>
</dbReference>
<keyword evidence="7" id="KW-0863">Zinc-finger</keyword>
<dbReference type="InterPro" id="IPR026846">
    <property type="entry name" value="Nse2(Mms21)"/>
</dbReference>
<evidence type="ECO:0000256" key="7">
    <source>
        <dbReference type="ARBA" id="ARBA00022771"/>
    </source>
</evidence>
<evidence type="ECO:0000313" key="14">
    <source>
        <dbReference type="Proteomes" id="UP000504606"/>
    </source>
</evidence>
<evidence type="ECO:0000256" key="9">
    <source>
        <dbReference type="ARBA" id="ARBA00022833"/>
    </source>
</evidence>
<dbReference type="OrthoDB" id="26899at2759"/>
<dbReference type="InterPro" id="IPR013083">
    <property type="entry name" value="Znf_RING/FYVE/PHD"/>
</dbReference>
<dbReference type="SUPFAM" id="SSF57850">
    <property type="entry name" value="RING/U-box"/>
    <property type="match status" value="1"/>
</dbReference>
<dbReference type="GO" id="GO:0030915">
    <property type="term" value="C:Smc5-Smc6 complex"/>
    <property type="evidence" value="ECO:0007669"/>
    <property type="project" value="InterPro"/>
</dbReference>
<comment type="similarity">
    <text evidence="3">Belongs to the NSE2 family.</text>
</comment>
<evidence type="ECO:0000256" key="2">
    <source>
        <dbReference type="ARBA" id="ARBA00004718"/>
    </source>
</evidence>
<evidence type="ECO:0000256" key="4">
    <source>
        <dbReference type="ARBA" id="ARBA00020923"/>
    </source>
</evidence>
<dbReference type="GO" id="GO:0016925">
    <property type="term" value="P:protein sumoylation"/>
    <property type="evidence" value="ECO:0007669"/>
    <property type="project" value="UniProtKB-UniPathway"/>
</dbReference>
<dbReference type="InterPro" id="IPR004181">
    <property type="entry name" value="Znf_MIZ"/>
</dbReference>
<evidence type="ECO:0000256" key="10">
    <source>
        <dbReference type="ARBA" id="ARBA00023242"/>
    </source>
</evidence>
<accession>A0A6J1SGY3</accession>
<comment type="subcellular location">
    <subcellularLocation>
        <location evidence="1">Nucleus</location>
    </subcellularLocation>
</comment>
<sequence>MTKITSHNEDLLCIAMFNLILSLTMDDIIKKEKESLRHGIQEAYLCAEFLTKYVEKGNERDTHLKNLEGLVQNYCLLDYHLDIRPGLVARMSQDENKKIAQKENSETAELPEGNTNYQAILCEKVASAIKNHNVKDHEKLKDYTKKVKRLINVADGTGDDDDLMVTEESENLLDPLSKTELVDPVISIKCRHRFSRKTIMEHLTHGRHGSQCPYVGCKAKLTPDDLEDDLIAAQIVKRSQYQRQLH</sequence>
<evidence type="ECO:0000256" key="11">
    <source>
        <dbReference type="ARBA" id="ARBA00031731"/>
    </source>
</evidence>
<keyword evidence="8" id="KW-0833">Ubl conjugation pathway</keyword>
<evidence type="ECO:0000256" key="6">
    <source>
        <dbReference type="ARBA" id="ARBA00022723"/>
    </source>
</evidence>
<reference evidence="15" key="1">
    <citation type="submission" date="2025-08" db="UniProtKB">
        <authorList>
            <consortium name="RefSeq"/>
        </authorList>
    </citation>
    <scope>IDENTIFICATION</scope>
    <source>
        <tissue evidence="15">Whole organism</tissue>
    </source>
</reference>
<evidence type="ECO:0000313" key="15">
    <source>
        <dbReference type="RefSeq" id="XP_026279973.1"/>
    </source>
</evidence>
<dbReference type="GO" id="GO:0005634">
    <property type="term" value="C:nucleus"/>
    <property type="evidence" value="ECO:0007669"/>
    <property type="project" value="UniProtKB-SubCell"/>
</dbReference>
<dbReference type="UniPathway" id="UPA00886"/>
<gene>
    <name evidence="15" type="primary">LOC113207568</name>
</gene>
<evidence type="ECO:0000256" key="8">
    <source>
        <dbReference type="ARBA" id="ARBA00022786"/>
    </source>
</evidence>
<organism evidence="14 15">
    <name type="scientific">Frankliniella occidentalis</name>
    <name type="common">Western flower thrips</name>
    <name type="synonym">Euthrips occidentalis</name>
    <dbReference type="NCBI Taxonomy" id="133901"/>
    <lineage>
        <taxon>Eukaryota</taxon>
        <taxon>Metazoa</taxon>
        <taxon>Ecdysozoa</taxon>
        <taxon>Arthropoda</taxon>
        <taxon>Hexapoda</taxon>
        <taxon>Insecta</taxon>
        <taxon>Pterygota</taxon>
        <taxon>Neoptera</taxon>
        <taxon>Paraneoptera</taxon>
        <taxon>Thysanoptera</taxon>
        <taxon>Terebrantia</taxon>
        <taxon>Thripoidea</taxon>
        <taxon>Thripidae</taxon>
        <taxon>Frankliniella</taxon>
    </lineage>
</organism>
<evidence type="ECO:0000259" key="13">
    <source>
        <dbReference type="Pfam" id="PF11789"/>
    </source>
</evidence>
<dbReference type="Pfam" id="PF11789">
    <property type="entry name" value="zf-Nse"/>
    <property type="match status" value="1"/>
</dbReference>
<dbReference type="GO" id="GO:0061665">
    <property type="term" value="F:SUMO ligase activity"/>
    <property type="evidence" value="ECO:0007669"/>
    <property type="project" value="TreeGrafter"/>
</dbReference>
<keyword evidence="5" id="KW-0808">Transferase</keyword>
<comment type="pathway">
    <text evidence="2">Protein modification; protein sumoylation.</text>
</comment>
<dbReference type="PANTHER" id="PTHR21330:SF1">
    <property type="entry name" value="E3 SUMO-PROTEIN LIGASE NSE2"/>
    <property type="match status" value="1"/>
</dbReference>
<evidence type="ECO:0000256" key="3">
    <source>
        <dbReference type="ARBA" id="ARBA00008212"/>
    </source>
</evidence>
<protein>
    <recommendedName>
        <fullName evidence="4">E3 SUMO-protein ligase NSE2</fullName>
    </recommendedName>
    <alternativeName>
        <fullName evidence="11">E3 SUMO-protein transferase NSE2</fullName>
    </alternativeName>
    <alternativeName>
        <fullName evidence="12">Non-structural maintenance of chromosomes element 2 homolog</fullName>
    </alternativeName>
</protein>
<dbReference type="GeneID" id="113207568"/>
<dbReference type="Proteomes" id="UP000504606">
    <property type="component" value="Unplaced"/>
</dbReference>
<dbReference type="RefSeq" id="XP_026279973.1">
    <property type="nucleotide sequence ID" value="XM_026424188.2"/>
</dbReference>
<evidence type="ECO:0000256" key="1">
    <source>
        <dbReference type="ARBA" id="ARBA00004123"/>
    </source>
</evidence>
<dbReference type="CDD" id="cd16651">
    <property type="entry name" value="SPL-RING_NSE2"/>
    <property type="match status" value="1"/>
</dbReference>
<keyword evidence="9" id="KW-0862">Zinc</keyword>
<dbReference type="Gene3D" id="3.30.40.10">
    <property type="entry name" value="Zinc/RING finger domain, C3HC4 (zinc finger)"/>
    <property type="match status" value="1"/>
</dbReference>